<gene>
    <name evidence="2" type="ORF">AWC38_SpisGene21888</name>
</gene>
<evidence type="ECO:0000313" key="3">
    <source>
        <dbReference type="Proteomes" id="UP000225706"/>
    </source>
</evidence>
<evidence type="ECO:0000313" key="2">
    <source>
        <dbReference type="EMBL" id="PFX13993.1"/>
    </source>
</evidence>
<protein>
    <submittedName>
        <fullName evidence="2">Uncharacterized protein</fullName>
    </submittedName>
</protein>
<accession>A0A2B4RB02</accession>
<comment type="caution">
    <text evidence="2">The sequence shown here is derived from an EMBL/GenBank/DDBJ whole genome shotgun (WGS) entry which is preliminary data.</text>
</comment>
<name>A0A2B4RB02_STYPI</name>
<dbReference type="AlphaFoldDB" id="A0A2B4RB02"/>
<keyword evidence="3" id="KW-1185">Reference proteome</keyword>
<feature type="region of interest" description="Disordered" evidence="1">
    <location>
        <begin position="508"/>
        <end position="556"/>
    </location>
</feature>
<proteinExistence type="predicted"/>
<dbReference type="Proteomes" id="UP000225706">
    <property type="component" value="Unassembled WGS sequence"/>
</dbReference>
<organism evidence="2 3">
    <name type="scientific">Stylophora pistillata</name>
    <name type="common">Smooth cauliflower coral</name>
    <dbReference type="NCBI Taxonomy" id="50429"/>
    <lineage>
        <taxon>Eukaryota</taxon>
        <taxon>Metazoa</taxon>
        <taxon>Cnidaria</taxon>
        <taxon>Anthozoa</taxon>
        <taxon>Hexacorallia</taxon>
        <taxon>Scleractinia</taxon>
        <taxon>Astrocoeniina</taxon>
        <taxon>Pocilloporidae</taxon>
        <taxon>Stylophora</taxon>
    </lineage>
</organism>
<evidence type="ECO:0000256" key="1">
    <source>
        <dbReference type="SAM" id="MobiDB-lite"/>
    </source>
</evidence>
<sequence>MGVLAMDELLDTMEYRSDDDSLRRVIRDAEKYLIDFAPNEDDYDRRTWELRSQVMRGFLDFVRYHYDGAISSSKKRLQLTDDEQTPFKKVTRTMPSSIHTRPWDAASEIVCMLTDLRLDATLGDLDFNLNTMKDLAPIREAPTPEIKQAQTQVFDAFTNYLKVLKDSYKPLGATKDLQDQPSKACVIHDEVLTCVDQKTRWWDMDKIKTCILFSMRDDMPGATPIMFDALGDNPQWCAVALEDLLSIVERNADYDDYCRMLRFTKHYIKDTNPTEVEDDEQQTLELQKEIMKAFLTYTEHSSGCGCGRRTRKETKLINGHKGEQLTSVVDLSSLDVDRARKHIQEKPEENVRIFQGTLILNDIFRSSIDVCYGEKNDQRYKLNAATEECFQFSDNMEHYKYSGQEERVSEYIGNKQSILVGLPHLRQLRVMEIHQTLPSGVFYQVGVELVGYIADSHCIIGTIIAMDAGQGGYKSFRNNERKSLSFRQLISRYNIMTVWNALEDYYEDDEGEDEESVIDDVDNYNGDEDTDEGKDDDDDDDDDNGDVYDYGDDDSD</sequence>
<dbReference type="EMBL" id="LSMT01000857">
    <property type="protein sequence ID" value="PFX13993.1"/>
    <property type="molecule type" value="Genomic_DNA"/>
</dbReference>
<reference evidence="3" key="1">
    <citation type="journal article" date="2017" name="bioRxiv">
        <title>Comparative analysis of the genomes of Stylophora pistillata and Acropora digitifera provides evidence for extensive differences between species of corals.</title>
        <authorList>
            <person name="Voolstra C.R."/>
            <person name="Li Y."/>
            <person name="Liew Y.J."/>
            <person name="Baumgarten S."/>
            <person name="Zoccola D."/>
            <person name="Flot J.-F."/>
            <person name="Tambutte S."/>
            <person name="Allemand D."/>
            <person name="Aranda M."/>
        </authorList>
    </citation>
    <scope>NUCLEOTIDE SEQUENCE [LARGE SCALE GENOMIC DNA]</scope>
</reference>